<dbReference type="InterPro" id="IPR051340">
    <property type="entry name" value="Haloalkane_dehalogenase"/>
</dbReference>
<dbReference type="InterPro" id="IPR000073">
    <property type="entry name" value="AB_hydrolase_1"/>
</dbReference>
<dbReference type="SUPFAM" id="SSF53474">
    <property type="entry name" value="alpha/beta-Hydrolases"/>
    <property type="match status" value="1"/>
</dbReference>
<evidence type="ECO:0000313" key="4">
    <source>
        <dbReference type="EMBL" id="TCD68588.1"/>
    </source>
</evidence>
<dbReference type="PANTHER" id="PTHR42977">
    <property type="entry name" value="HYDROLASE-RELATED"/>
    <property type="match status" value="1"/>
</dbReference>
<sequence>MAPTTHIKRVTVDGGISVFYREAGSQTAPTILLLHGYPSSSFQYRNLITRLAEKYHVLAPDFPGYGFTVVPAERKYEYTFGNLTKTLGAFVDALKVIKYVIYIFDYGAPIGLRLALERPQAIAAIISQNGNAYVEGLGTFWDTCKKFWENPATERTGFLKMFTSFELVRDQYTVGAPDPSTVPPETYHLDHFLINRPGNPDIQTDIMFDYQNNVTLYPAFQQYFREYSPPTLAAWGKNDPVFIAPGAEALQDRPQMAHWASAWPSDDTGDGHFVLTWGPLPNFQYPHRGSESRSNHVQHKGGQDRLRSPPSVPRMHIPKAEVKLLDAAHFALETHNDEIADLILSFLAKHNI</sequence>
<dbReference type="Proteomes" id="UP000292702">
    <property type="component" value="Unassembled WGS sequence"/>
</dbReference>
<name>A0A4R0RX06_9APHY</name>
<dbReference type="STRING" id="92696.A0A4R0RX06"/>
<evidence type="ECO:0000259" key="3">
    <source>
        <dbReference type="Pfam" id="PF00561"/>
    </source>
</evidence>
<dbReference type="PANTHER" id="PTHR42977:SF3">
    <property type="entry name" value="AB HYDROLASE-1 DOMAIN-CONTAINING PROTEIN"/>
    <property type="match status" value="1"/>
</dbReference>
<feature type="region of interest" description="Disordered" evidence="2">
    <location>
        <begin position="285"/>
        <end position="313"/>
    </location>
</feature>
<dbReference type="Gene3D" id="3.40.50.1820">
    <property type="entry name" value="alpha/beta hydrolase"/>
    <property type="match status" value="1"/>
</dbReference>
<dbReference type="InterPro" id="IPR000639">
    <property type="entry name" value="Epox_hydrolase-like"/>
</dbReference>
<dbReference type="EMBL" id="RWJN01000062">
    <property type="protein sequence ID" value="TCD68588.1"/>
    <property type="molecule type" value="Genomic_DNA"/>
</dbReference>
<dbReference type="InterPro" id="IPR029058">
    <property type="entry name" value="AB_hydrolase_fold"/>
</dbReference>
<evidence type="ECO:0000313" key="5">
    <source>
        <dbReference type="Proteomes" id="UP000292702"/>
    </source>
</evidence>
<feature type="domain" description="AB hydrolase-1" evidence="3">
    <location>
        <begin position="29"/>
        <end position="139"/>
    </location>
</feature>
<keyword evidence="1" id="KW-0378">Hydrolase</keyword>
<comment type="caution">
    <text evidence="4">The sequence shown here is derived from an EMBL/GenBank/DDBJ whole genome shotgun (WGS) entry which is preliminary data.</text>
</comment>
<dbReference type="PRINTS" id="PR00412">
    <property type="entry name" value="EPOXHYDRLASE"/>
</dbReference>
<accession>A0A4R0RX06</accession>
<dbReference type="AlphaFoldDB" id="A0A4R0RX06"/>
<organism evidence="4 5">
    <name type="scientific">Steccherinum ochraceum</name>
    <dbReference type="NCBI Taxonomy" id="92696"/>
    <lineage>
        <taxon>Eukaryota</taxon>
        <taxon>Fungi</taxon>
        <taxon>Dikarya</taxon>
        <taxon>Basidiomycota</taxon>
        <taxon>Agaricomycotina</taxon>
        <taxon>Agaricomycetes</taxon>
        <taxon>Polyporales</taxon>
        <taxon>Steccherinaceae</taxon>
        <taxon>Steccherinum</taxon>
    </lineage>
</organism>
<evidence type="ECO:0000256" key="1">
    <source>
        <dbReference type="ARBA" id="ARBA00022801"/>
    </source>
</evidence>
<reference evidence="4 5" key="1">
    <citation type="submission" date="2018-11" db="EMBL/GenBank/DDBJ databases">
        <title>Genome assembly of Steccherinum ochraceum LE-BIN_3174, the white-rot fungus of the Steccherinaceae family (The Residual Polyporoid clade, Polyporales, Basidiomycota).</title>
        <authorList>
            <person name="Fedorova T.V."/>
            <person name="Glazunova O.A."/>
            <person name="Landesman E.O."/>
            <person name="Moiseenko K.V."/>
            <person name="Psurtseva N.V."/>
            <person name="Savinova O.S."/>
            <person name="Shakhova N.V."/>
            <person name="Tyazhelova T.V."/>
            <person name="Vasina D.V."/>
        </authorList>
    </citation>
    <scope>NUCLEOTIDE SEQUENCE [LARGE SCALE GENOMIC DNA]</scope>
    <source>
        <strain evidence="4 5">LE-BIN_3174</strain>
    </source>
</reference>
<gene>
    <name evidence="4" type="ORF">EIP91_010377</name>
</gene>
<dbReference type="OrthoDB" id="6431331at2759"/>
<protein>
    <recommendedName>
        <fullName evidence="3">AB hydrolase-1 domain-containing protein</fullName>
    </recommendedName>
</protein>
<dbReference type="GO" id="GO:0004301">
    <property type="term" value="F:epoxide hydrolase activity"/>
    <property type="evidence" value="ECO:0007669"/>
    <property type="project" value="TreeGrafter"/>
</dbReference>
<evidence type="ECO:0000256" key="2">
    <source>
        <dbReference type="SAM" id="MobiDB-lite"/>
    </source>
</evidence>
<proteinExistence type="predicted"/>
<dbReference type="Pfam" id="PF00561">
    <property type="entry name" value="Abhydrolase_1"/>
    <property type="match status" value="1"/>
</dbReference>
<keyword evidence="5" id="KW-1185">Reference proteome</keyword>